<feature type="region of interest" description="Disordered" evidence="1">
    <location>
        <begin position="356"/>
        <end position="377"/>
    </location>
</feature>
<dbReference type="Pfam" id="PF14107">
    <property type="entry name" value="DUF4280"/>
    <property type="match status" value="1"/>
</dbReference>
<protein>
    <submittedName>
        <fullName evidence="2">DUF4280 domain-containing protein</fullName>
    </submittedName>
</protein>
<dbReference type="AlphaFoldDB" id="A0A3P3WDP2"/>
<dbReference type="EMBL" id="RQVR01000007">
    <property type="protein sequence ID" value="RRJ91739.1"/>
    <property type="molecule type" value="Genomic_DNA"/>
</dbReference>
<name>A0A3P3WDP2_9FLAO</name>
<dbReference type="Proteomes" id="UP000271937">
    <property type="component" value="Unassembled WGS sequence"/>
</dbReference>
<dbReference type="RefSeq" id="WP_125012487.1">
    <property type="nucleotide sequence ID" value="NZ_RQVR01000007.1"/>
</dbReference>
<evidence type="ECO:0000313" key="3">
    <source>
        <dbReference type="Proteomes" id="UP000271937"/>
    </source>
</evidence>
<proteinExistence type="predicted"/>
<accession>A0A3P3WDP2</accession>
<dbReference type="InterPro" id="IPR025460">
    <property type="entry name" value="DUF4280"/>
</dbReference>
<feature type="compositionally biased region" description="Basic and acidic residues" evidence="1">
    <location>
        <begin position="357"/>
        <end position="377"/>
    </location>
</feature>
<gene>
    <name evidence="2" type="ORF">EG849_07630</name>
</gene>
<evidence type="ECO:0000256" key="1">
    <source>
        <dbReference type="SAM" id="MobiDB-lite"/>
    </source>
</evidence>
<dbReference type="OrthoDB" id="1221248at2"/>
<evidence type="ECO:0000313" key="2">
    <source>
        <dbReference type="EMBL" id="RRJ91739.1"/>
    </source>
</evidence>
<organism evidence="2 3">
    <name type="scientific">Flavobacterium macacae</name>
    <dbReference type="NCBI Taxonomy" id="2488993"/>
    <lineage>
        <taxon>Bacteria</taxon>
        <taxon>Pseudomonadati</taxon>
        <taxon>Bacteroidota</taxon>
        <taxon>Flavobacteriia</taxon>
        <taxon>Flavobacteriales</taxon>
        <taxon>Flavobacteriaceae</taxon>
        <taxon>Flavobacterium</taxon>
    </lineage>
</organism>
<comment type="caution">
    <text evidence="2">The sequence shown here is derived from an EMBL/GenBank/DDBJ whole genome shotgun (WGS) entry which is preliminary data.</text>
</comment>
<reference evidence="2 3" key="1">
    <citation type="submission" date="2018-11" db="EMBL/GenBank/DDBJ databases">
        <title>Flavobacterium sp. nov., YIM 102600 draft genome.</title>
        <authorList>
            <person name="Li G."/>
            <person name="Jiang Y."/>
        </authorList>
    </citation>
    <scope>NUCLEOTIDE SEQUENCE [LARGE SCALE GENOMIC DNA]</scope>
    <source>
        <strain evidence="2 3">YIM 102600</strain>
    </source>
</reference>
<keyword evidence="3" id="KW-1185">Reference proteome</keyword>
<sequence>MENVKENNNKTIAEKREVREKEDKVSEELKLVIDGAKIECKLCTNPQGILKVNFDTPTTQDKLTATVVEKDMRSLIFMGNCLKSPNAAAPCVAVMQLGEWKDVGTLKVQDQFPLLKKSTIPCNYGGSTIEITDSGQKSEPAEIKTIAAPIPQEILVNGHFYNADGSFEGKANKTEYTGSVNDVYVCSGKETKNGTDGKPVEVFKDAQLLKEGDTNITHPDFCYIAYIVKHEAGKDDLKELKCIAYTSFNRSKNVKSTWKKLLSTGYSSVPSKILMNETLKDIKSKLTRQALIYVLQGKDDLTKGAEFWDGTDFLAWGNSETNPYNKLGQNKFDEYKFIEIPKDVYDDFLAANGTSSRYKDKGNHNEQTHQGDHEHITKKVKKPVLGKDGKQVKGKDGKPLFQEVNVPDRIKYPIPAADFKNQNYWTTGHFYYDTGVKTAKGISGTITAGKSIFWKLTATRLTNDTAVEK</sequence>